<dbReference type="Proteomes" id="UP000789570">
    <property type="component" value="Unassembled WGS sequence"/>
</dbReference>
<proteinExistence type="inferred from homology"/>
<dbReference type="PANTHER" id="PTHR21483">
    <property type="entry name" value="RNA POLYMERASE II-ASSOCIATED PROTEIN 1"/>
    <property type="match status" value="1"/>
</dbReference>
<dbReference type="OrthoDB" id="348201at2759"/>
<dbReference type="Pfam" id="PF08620">
    <property type="entry name" value="RPAP1_C"/>
    <property type="match status" value="1"/>
</dbReference>
<evidence type="ECO:0000259" key="7">
    <source>
        <dbReference type="Pfam" id="PF08621"/>
    </source>
</evidence>
<evidence type="ECO:0000256" key="3">
    <source>
        <dbReference type="ARBA" id="ARBA00023163"/>
    </source>
</evidence>
<dbReference type="EMBL" id="CAJVPQ010001050">
    <property type="protein sequence ID" value="CAG8529345.1"/>
    <property type="molecule type" value="Genomic_DNA"/>
</dbReference>
<feature type="domain" description="RPAP1 N-terminal" evidence="7">
    <location>
        <begin position="228"/>
        <end position="266"/>
    </location>
</feature>
<evidence type="ECO:0000256" key="4">
    <source>
        <dbReference type="ARBA" id="ARBA00023242"/>
    </source>
</evidence>
<evidence type="ECO:0000256" key="1">
    <source>
        <dbReference type="ARBA" id="ARBA00004123"/>
    </source>
</evidence>
<dbReference type="GO" id="GO:0006366">
    <property type="term" value="P:transcription by RNA polymerase II"/>
    <property type="evidence" value="ECO:0007669"/>
    <property type="project" value="InterPro"/>
</dbReference>
<comment type="similarity">
    <text evidence="2">Belongs to the RPAP1 family.</text>
</comment>
<dbReference type="Pfam" id="PF08621">
    <property type="entry name" value="RPAP1_N"/>
    <property type="match status" value="1"/>
</dbReference>
<evidence type="ECO:0000313" key="10">
    <source>
        <dbReference type="Proteomes" id="UP000789570"/>
    </source>
</evidence>
<comment type="caution">
    <text evidence="9">The sequence shown here is derived from an EMBL/GenBank/DDBJ whole genome shotgun (WGS) entry which is preliminary data.</text>
</comment>
<dbReference type="InterPro" id="IPR013929">
    <property type="entry name" value="RPAP1_C"/>
</dbReference>
<dbReference type="InterPro" id="IPR057989">
    <property type="entry name" value="TPR_RPAP1/MINIYO-like"/>
</dbReference>
<feature type="domain" description="RPAP1/MINIYO-like TPR repeats" evidence="8">
    <location>
        <begin position="1218"/>
        <end position="1343"/>
    </location>
</feature>
<dbReference type="Pfam" id="PF25766">
    <property type="entry name" value="TPR_RPAP1"/>
    <property type="match status" value="1"/>
</dbReference>
<gene>
    <name evidence="9" type="ORF">FCALED_LOCUS5098</name>
</gene>
<organism evidence="9 10">
    <name type="scientific">Funneliformis caledonium</name>
    <dbReference type="NCBI Taxonomy" id="1117310"/>
    <lineage>
        <taxon>Eukaryota</taxon>
        <taxon>Fungi</taxon>
        <taxon>Fungi incertae sedis</taxon>
        <taxon>Mucoromycota</taxon>
        <taxon>Glomeromycotina</taxon>
        <taxon>Glomeromycetes</taxon>
        <taxon>Glomerales</taxon>
        <taxon>Glomeraceae</taxon>
        <taxon>Funneliformis</taxon>
    </lineage>
</organism>
<protein>
    <submittedName>
        <fullName evidence="9">13049_t:CDS:1</fullName>
    </submittedName>
</protein>
<accession>A0A9N9FE90</accession>
<evidence type="ECO:0000259" key="6">
    <source>
        <dbReference type="Pfam" id="PF08620"/>
    </source>
</evidence>
<name>A0A9N9FE90_9GLOM</name>
<reference evidence="9" key="1">
    <citation type="submission" date="2021-06" db="EMBL/GenBank/DDBJ databases">
        <authorList>
            <person name="Kallberg Y."/>
            <person name="Tangrot J."/>
            <person name="Rosling A."/>
        </authorList>
    </citation>
    <scope>NUCLEOTIDE SEQUENCE</scope>
    <source>
        <strain evidence="9">UK204</strain>
    </source>
</reference>
<dbReference type="PANTHER" id="PTHR21483:SF18">
    <property type="entry name" value="RNA POLYMERASE II-ASSOCIATED PROTEIN 1"/>
    <property type="match status" value="1"/>
</dbReference>
<comment type="subcellular location">
    <subcellularLocation>
        <location evidence="1">Nucleus</location>
    </subcellularLocation>
</comment>
<feature type="region of interest" description="Disordered" evidence="5">
    <location>
        <begin position="81"/>
        <end position="121"/>
    </location>
</feature>
<keyword evidence="10" id="KW-1185">Reference proteome</keyword>
<evidence type="ECO:0000259" key="8">
    <source>
        <dbReference type="Pfam" id="PF25766"/>
    </source>
</evidence>
<dbReference type="InterPro" id="IPR013930">
    <property type="entry name" value="RPAP1_N"/>
</dbReference>
<evidence type="ECO:0000256" key="5">
    <source>
        <dbReference type="SAM" id="MobiDB-lite"/>
    </source>
</evidence>
<dbReference type="InterPro" id="IPR039913">
    <property type="entry name" value="RPAP1/Rba50"/>
</dbReference>
<keyword evidence="4" id="KW-0539">Nucleus</keyword>
<feature type="domain" description="RPAP1 C-terminal" evidence="6">
    <location>
        <begin position="370"/>
        <end position="434"/>
    </location>
</feature>
<evidence type="ECO:0000256" key="2">
    <source>
        <dbReference type="ARBA" id="ARBA00009953"/>
    </source>
</evidence>
<keyword evidence="3" id="KW-0804">Transcription</keyword>
<feature type="compositionally biased region" description="Basic and acidic residues" evidence="5">
    <location>
        <begin position="111"/>
        <end position="120"/>
    </location>
</feature>
<evidence type="ECO:0000313" key="9">
    <source>
        <dbReference type="EMBL" id="CAG8529345.1"/>
    </source>
</evidence>
<feature type="compositionally biased region" description="Basic residues" evidence="5">
    <location>
        <begin position="97"/>
        <end position="110"/>
    </location>
</feature>
<sequence>MSRMRNNIRFRDNVESEEDLLKLQEDFLVNKPKVAATLIRQSKPPTVISSSSFNHLEKNVDVGETQKDIVTLDDQLTKSSHEKTLASSRSVKVETKGKKKKSLFSTKRQKSHENGGDKAQRFNIDLDQELEGTSDQAEEHVPAIKKVLDMHSYQTGIVGAVTEKSVNELVLPPNVPHNDSKLTNGGFPKPVHRSLFMRRKQALKSTVSPSLLNTLNKDTGLFNSDYLEIDRENTQKISNMSEEEIIQTIEMLRQTLSPKLVEKLSKSKPLIEKISGESHEESKKNDIRSVHFEETMESKETLPVNFVDDENDDSSPRKMKEKYFPNVSIEPEKIEWMLEKDNPLKNKGQIVRDSVSPYVPKSSDPPAAFYRFDFHGNILEKDADIPTYMGLHHHGDDPDQAGYTLGELFHLSRSRVPSQRIIPLNVIGRIMRKVRKGHYGIEKDKGIAEWMIKMKLPIYLRTALDDTAESVIVAAVDAISALIIGGSDGLDGEEENWDRFGGLYRGYEAVALWDDSGIKVKRHFGMDIALQSENEEDMDTTDYHVGLASRDLIAGLISMDVLYRFRYILEKLRLPYNTNEQIILMLVRFARHSRKSARSVFECPQLVEVIHKRFLCITWPVVYKNNEVAHSTQFPSLPAVKLFRLLCQSSEKISKSIIKDYMETFLRYIVVNPSTISNEFEMNLGYKNLQETLRIYQTLAAYGLYHGIHSQAYSVFCGYLSKEIIFSLPPSWQWKGDNIYQMRNKLDIAISFFRLIEIWIRVPRKDTDIDDESGAQPSEFVNDSVELLDKWVNSFPYERCDKVENSEEFEKALVLISSIARYISSWYQYLSGYPLKATNQIKSIWERFQLGSWQSSKICQYLSNRLPVCLDAYYLYKNDGWQLPNLPGAYYPGTFERVSKSVTISILYDLYSSYISLIYRISNLFSNDKEISTTSLDVITAFAPIDLVQKHIIKVPPRGNWDDFFIRTRTYLLYEWWCAINTLIDNDEFRSKYSKKLLQTALILMPNLLPGDEKISLDLLNKIFDGIAVLSSDSKRAKQIKNSLRSFYKNHITSRNDKEEIYSFSGQQEEELGLLWDLTKHNRHGGLPFSRAWLWIPIDILYSKRSDVIMDEEVRNEVVRDCLVFAWEIMQMCQDITDPNTRYVMNPAIVVLSIMKIFLLEGELYRDSNIGGWIDEILSRYTFGFRSKGGRTPGDHEIFNSTEVDYSLEGAARDVLTKPFYTFFTDFSAAYAAESFGHKSFAQCVIVPLSTIYPLDFKLLVWSDLFETLGTINVEYEEVLCLNSSFNEGLKSYFWPLEDNKALLQTFVNTIIHNKLTRERTSFLYWVVIHHLNGFVFWTTNVKQVNRQQGNQGESKTIDKVQMRIDIAKAIVKGARSDAIKDWVNYTGKNFGEDVKELVRVPQCFEEIDSKLQDRLDWLKSVNIDIEEKLI</sequence>